<dbReference type="PANTHER" id="PTHR46401:SF2">
    <property type="entry name" value="GLYCOSYLTRANSFERASE WBBK-RELATED"/>
    <property type="match status" value="1"/>
</dbReference>
<dbReference type="Pfam" id="PF13692">
    <property type="entry name" value="Glyco_trans_1_4"/>
    <property type="match status" value="1"/>
</dbReference>
<dbReference type="Proteomes" id="UP000824334">
    <property type="component" value="Chromosome"/>
</dbReference>
<name>A0ABX8TMG4_9CAUL</name>
<proteinExistence type="predicted"/>
<dbReference type="EMBL" id="CP080034">
    <property type="protein sequence ID" value="QYC12018.1"/>
    <property type="molecule type" value="Genomic_DNA"/>
</dbReference>
<evidence type="ECO:0000313" key="2">
    <source>
        <dbReference type="EMBL" id="QYC12018.1"/>
    </source>
</evidence>
<dbReference type="CDD" id="cd03809">
    <property type="entry name" value="GT4_MtfB-like"/>
    <property type="match status" value="1"/>
</dbReference>
<dbReference type="RefSeq" id="WP_219354469.1">
    <property type="nucleotide sequence ID" value="NZ_CP080034.1"/>
</dbReference>
<evidence type="ECO:0000313" key="3">
    <source>
        <dbReference type="Proteomes" id="UP000824334"/>
    </source>
</evidence>
<reference evidence="2 3" key="1">
    <citation type="submission" date="2021-07" db="EMBL/GenBank/DDBJ databases">
        <title>Isolation and characterization of bacteria from a gold mining with a capacity of golden bioaccumulation.</title>
        <authorList>
            <person name="Yang X.J."/>
        </authorList>
    </citation>
    <scope>NUCLEOTIDE SEQUENCE [LARGE SCALE GENOMIC DNA]</scope>
    <source>
        <strain evidence="2 3">Au29</strain>
    </source>
</reference>
<gene>
    <name evidence="2" type="ORF">KWG56_08810</name>
</gene>
<protein>
    <submittedName>
        <fullName evidence="2">Glycosyltransferase family 4 protein</fullName>
    </submittedName>
</protein>
<organism evidence="2 3">
    <name type="scientific">Brevundimonas nasdae</name>
    <dbReference type="NCBI Taxonomy" id="172043"/>
    <lineage>
        <taxon>Bacteria</taxon>
        <taxon>Pseudomonadati</taxon>
        <taxon>Pseudomonadota</taxon>
        <taxon>Alphaproteobacteria</taxon>
        <taxon>Caulobacterales</taxon>
        <taxon>Caulobacteraceae</taxon>
        <taxon>Brevundimonas</taxon>
    </lineage>
</organism>
<sequence>MPGPETVYLNGRFLAQPVSGVQRYGREIVRALDRRPNAADYMLLAPGDAASFDLTSIPIRRLPGSGHVWEQTVLAHAARRGPLLSLGGAGPLLHPRQTVVIHDAAVFRHPEHFRPGYARLHRMLGRALARRARLATVSHFSRAELSVVLGTPAGAIALAPNGADHFARLTPDLQAPARLGLEGHPFFVALGNLAPNKNIPVMTRALDRLADPDVRLVLVGGQDDKVFRRLHADDPRIIFAGRLGDAAVAGLLRQARALIFPSLYEGFGIPPLEAFAQGCPVLASNTPAVHEVCAGAALYFAPHDDAALAALMSASMAIPPDPQWRAIARQRVAAYSWDESAAVLDALVRTSR</sequence>
<keyword evidence="3" id="KW-1185">Reference proteome</keyword>
<dbReference type="PANTHER" id="PTHR46401">
    <property type="entry name" value="GLYCOSYLTRANSFERASE WBBK-RELATED"/>
    <property type="match status" value="1"/>
</dbReference>
<evidence type="ECO:0000256" key="1">
    <source>
        <dbReference type="ARBA" id="ARBA00022679"/>
    </source>
</evidence>
<dbReference type="GeneID" id="94375365"/>
<keyword evidence="1" id="KW-0808">Transferase</keyword>
<accession>A0ABX8TMG4</accession>